<feature type="region of interest" description="Disordered" evidence="1">
    <location>
        <begin position="1310"/>
        <end position="1329"/>
    </location>
</feature>
<feature type="compositionally biased region" description="Polar residues" evidence="1">
    <location>
        <begin position="695"/>
        <end position="709"/>
    </location>
</feature>
<feature type="region of interest" description="Disordered" evidence="1">
    <location>
        <begin position="453"/>
        <end position="582"/>
    </location>
</feature>
<feature type="compositionally biased region" description="Low complexity" evidence="1">
    <location>
        <begin position="481"/>
        <end position="550"/>
    </location>
</feature>
<feature type="compositionally biased region" description="Polar residues" evidence="1">
    <location>
        <begin position="1189"/>
        <end position="1243"/>
    </location>
</feature>
<dbReference type="PANTHER" id="PTHR16112">
    <property type="entry name" value="METHYL-CPG BINDING PROTEIN, DROSOPHILA"/>
    <property type="match status" value="1"/>
</dbReference>
<protein>
    <submittedName>
        <fullName evidence="2">Uncharacterized protein</fullName>
    </submittedName>
</protein>
<organism evidence="2 3">
    <name type="scientific">Ranitomeya imitator</name>
    <name type="common">mimic poison frog</name>
    <dbReference type="NCBI Taxonomy" id="111125"/>
    <lineage>
        <taxon>Eukaryota</taxon>
        <taxon>Metazoa</taxon>
        <taxon>Chordata</taxon>
        <taxon>Craniata</taxon>
        <taxon>Vertebrata</taxon>
        <taxon>Euteleostomi</taxon>
        <taxon>Amphibia</taxon>
        <taxon>Batrachia</taxon>
        <taxon>Anura</taxon>
        <taxon>Neobatrachia</taxon>
        <taxon>Hyloidea</taxon>
        <taxon>Dendrobatidae</taxon>
        <taxon>Dendrobatinae</taxon>
        <taxon>Ranitomeya</taxon>
    </lineage>
</organism>
<evidence type="ECO:0000256" key="1">
    <source>
        <dbReference type="SAM" id="MobiDB-lite"/>
    </source>
</evidence>
<feature type="region of interest" description="Disordered" evidence="1">
    <location>
        <begin position="1161"/>
        <end position="1289"/>
    </location>
</feature>
<accession>A0ABN9M5H6</accession>
<name>A0ABN9M5H6_9NEOB</name>
<feature type="compositionally biased region" description="Basic and acidic residues" evidence="1">
    <location>
        <begin position="1336"/>
        <end position="1362"/>
    </location>
</feature>
<evidence type="ECO:0000313" key="2">
    <source>
        <dbReference type="EMBL" id="CAJ0954394.1"/>
    </source>
</evidence>
<gene>
    <name evidence="2" type="ORF">RIMI_LOCUS14716458</name>
</gene>
<feature type="compositionally biased region" description="Polar residues" evidence="1">
    <location>
        <begin position="1161"/>
        <end position="1172"/>
    </location>
</feature>
<sequence>MAPGESLGSRLPGVAETPKNMIGIGFTDPCFAIADGFMFASRIVRNFIESEMFPVPLAGTQLKAWLVQERRENKMNGGSESGGGDNYGGAPMVQVPIGWQRRVEPGTVVYVRLRFVIKLEESSSTSKVTKIPEVSDTLGLFFPCKFALDLSQHPSGTILTSMDQLRSYLVTDGTCKCGLECPLNIYKVFNFDPRAVVKRRSAEDVKAEEDMTKLCNHRRKIVALATLYKSIESTPLALQSQAAGCGSSQNFNTTPTSPKMGQHPCSLDPDIFTKLMMEKAHNMPAHHVEKPLDHKSDTFTPHPGERYSDLRSNQRPALLRQHGTPLGESYALRNCPPVPSNGNYEVFSRTPQAVSHELCTSSYTQVKSSQNRPSYPSCSQELSGLSPKPLALNSCNFVPGGIFNRTLEESIQGPRRQFVFPEKDPLGILDCNSCRPPSPKHHILNSPPLIQSQVPIMNPHLGPEHNAGNHSSTTLPPPFSPFTRSGALTSPSTTRSSISSISSPAGSVEPSPQRSRHSSASSEHFPASIRSSSRSPRPVSSPKRSVPHSPKAILEGLPPFGQAQLGSSSNASHALTHQSNKTAPPVSLGAAQGLLGFPLGCILGQQANASFPASSLLTAAAKAQMANQTKPEATAPSTLPSRVLNPNTLLSATVTQEGRALSNRTHSQKRDILVKRKRQKNSPGPDASPEDVSGHNPTSPSGLSKLNSYSRLTGTGAHIEEEMGRSKAIYSHSVSGHAPFSLQMPRSTVEESPSQSKTLNLSPASQDISNHLLGLVGQLVQTSTEQNSGTSLPLKLPSTPTSANPPFSSGRPSPSPLPKSPVPSLPQSSVAEGSNELPCSLTNAGDSFSFLGQEHVMPFSAAPALLNLAMLGSLPLSLSLNQHHQLLNQGLLSLLSSSLLGSAELGLLGLQNPPMALPSAMGDPDSSAVQALLMASLLQNPLLPLGGLGLPQLDLPPQNQQQSALLSSLAPLLDSLPAPQNDATEKHETPLTLPETFPENALQPLLFPPVSASPALIALNSALLAASLGAVDSSACPGQYDVFRSCINASCTGSGSITTTTNSPALSEGKLPPSEPHSPFHLHQPQPPGRLNPLMPPLLNPLLTAGLLGDLAALNTSTSAQMGSLQSLLGAQALLHNQQAFLPSLPGALGMHFFQGQSLLQGQRSNSQNHSSTSEKDINPSPHPEICITPTSHIPSDSQPTLDSSFPPQRADVTNKSQTLPLTPSRTGSFVSNTSSAFESSPSPKGPPFQGPVRTDLPPDTPSDPPRTDTLSHSMEPPLSEAEPDASPLKKCRLLTDSVIPSEIPNGASPNILPWTSSPHPSSTLNLPEMDLTKGKERGYRFNGRSRAERSYGRRPRGDRLSSSRHSYWRYNGDDALQNDGEEAGQSQEIAQPVRGIPAFTHHWHEEGEQPREQEVDLQKSVNWPFKGNLSHVMTPGTFNIYLLLVRLRLQH</sequence>
<feature type="region of interest" description="Disordered" evidence="1">
    <location>
        <begin position="655"/>
        <end position="709"/>
    </location>
</feature>
<proteinExistence type="predicted"/>
<feature type="compositionally biased region" description="Pro residues" evidence="1">
    <location>
        <begin position="813"/>
        <end position="824"/>
    </location>
</feature>
<feature type="compositionally biased region" description="Polar residues" evidence="1">
    <location>
        <begin position="1314"/>
        <end position="1326"/>
    </location>
</feature>
<feature type="compositionally biased region" description="Polar residues" evidence="1">
    <location>
        <begin position="564"/>
        <end position="582"/>
    </location>
</feature>
<dbReference type="EMBL" id="CAUEEQ010038448">
    <property type="protein sequence ID" value="CAJ0954394.1"/>
    <property type="molecule type" value="Genomic_DNA"/>
</dbReference>
<keyword evidence="3" id="KW-1185">Reference proteome</keyword>
<evidence type="ECO:0000313" key="3">
    <source>
        <dbReference type="Proteomes" id="UP001176940"/>
    </source>
</evidence>
<dbReference type="Proteomes" id="UP001176940">
    <property type="component" value="Unassembled WGS sequence"/>
</dbReference>
<feature type="region of interest" description="Disordered" evidence="1">
    <location>
        <begin position="784"/>
        <end position="838"/>
    </location>
</feature>
<reference evidence="2" key="1">
    <citation type="submission" date="2023-07" db="EMBL/GenBank/DDBJ databases">
        <authorList>
            <person name="Stuckert A."/>
        </authorList>
    </citation>
    <scope>NUCLEOTIDE SEQUENCE</scope>
</reference>
<comment type="caution">
    <text evidence="2">The sequence shown here is derived from an EMBL/GenBank/DDBJ whole genome shotgun (WGS) entry which is preliminary data.</text>
</comment>
<feature type="region of interest" description="Disordered" evidence="1">
    <location>
        <begin position="1336"/>
        <end position="1366"/>
    </location>
</feature>
<dbReference type="PANTHER" id="PTHR16112:SF17">
    <property type="entry name" value="METHYL-CPG-BINDING DOMAIN PROTEIN 6"/>
    <property type="match status" value="1"/>
</dbReference>
<feature type="region of interest" description="Disordered" evidence="1">
    <location>
        <begin position="1054"/>
        <end position="1091"/>
    </location>
</feature>